<proteinExistence type="predicted"/>
<reference evidence="2" key="1">
    <citation type="submission" date="2020-02" db="EMBL/GenBank/DDBJ databases">
        <authorList>
            <person name="Meier V. D."/>
        </authorList>
    </citation>
    <scope>NUCLEOTIDE SEQUENCE</scope>
    <source>
        <strain evidence="2">AVDCRST_MAG66</strain>
    </source>
</reference>
<protein>
    <submittedName>
        <fullName evidence="2">Uncharacterized protein</fullName>
    </submittedName>
</protein>
<name>A0A6J4PZT7_9PSEU</name>
<sequence length="75" mass="8565">MTRAGPDRRVDTGDRVTVQTVQTVGAPRDGPADLLCVNQTLTLSRRRRSIDRKDSSRTRPVRQRRCHPSAVVRRR</sequence>
<organism evidence="2">
    <name type="scientific">uncultured Pseudonocardia sp</name>
    <dbReference type="NCBI Taxonomy" id="211455"/>
    <lineage>
        <taxon>Bacteria</taxon>
        <taxon>Bacillati</taxon>
        <taxon>Actinomycetota</taxon>
        <taxon>Actinomycetes</taxon>
        <taxon>Pseudonocardiales</taxon>
        <taxon>Pseudonocardiaceae</taxon>
        <taxon>Pseudonocardia</taxon>
        <taxon>environmental samples</taxon>
    </lineage>
</organism>
<evidence type="ECO:0000256" key="1">
    <source>
        <dbReference type="SAM" id="MobiDB-lite"/>
    </source>
</evidence>
<evidence type="ECO:0000313" key="2">
    <source>
        <dbReference type="EMBL" id="CAA9430254.1"/>
    </source>
</evidence>
<dbReference type="AlphaFoldDB" id="A0A6J4PZT7"/>
<dbReference type="EMBL" id="CADCUS010000472">
    <property type="protein sequence ID" value="CAA9430254.1"/>
    <property type="molecule type" value="Genomic_DNA"/>
</dbReference>
<feature type="region of interest" description="Disordered" evidence="1">
    <location>
        <begin position="46"/>
        <end position="75"/>
    </location>
</feature>
<accession>A0A6J4PZT7</accession>
<gene>
    <name evidence="2" type="ORF">AVDCRST_MAG66-3307</name>
</gene>
<feature type="compositionally biased region" description="Basic residues" evidence="1">
    <location>
        <begin position="59"/>
        <end position="75"/>
    </location>
</feature>